<evidence type="ECO:0000256" key="3">
    <source>
        <dbReference type="ARBA" id="ARBA00022448"/>
    </source>
</evidence>
<feature type="binding site" description="covalent" evidence="10">
    <location>
        <position position="110"/>
    </location>
    <ligand>
        <name>heme</name>
        <dbReference type="ChEBI" id="CHEBI:30413"/>
        <label>1</label>
    </ligand>
</feature>
<reference evidence="12" key="1">
    <citation type="submission" date="2024-05" db="EMBL/GenBank/DDBJ databases">
        <authorList>
            <person name="Kim S."/>
            <person name="Heo J."/>
            <person name="Choi H."/>
            <person name="Choi Y."/>
            <person name="Kwon S.-W."/>
            <person name="Kim Y."/>
        </authorList>
    </citation>
    <scope>NUCLEOTIDE SEQUENCE</scope>
    <source>
        <strain evidence="12">KACC 23698</strain>
    </source>
</reference>
<dbReference type="RefSeq" id="WP_406855343.1">
    <property type="nucleotide sequence ID" value="NZ_CP157484.1"/>
</dbReference>
<evidence type="ECO:0000256" key="6">
    <source>
        <dbReference type="ARBA" id="ARBA00022723"/>
    </source>
</evidence>
<dbReference type="Pfam" id="PF02276">
    <property type="entry name" value="CytoC_RC"/>
    <property type="match status" value="1"/>
</dbReference>
<accession>A0AAU7JDW7</accession>
<dbReference type="SUPFAM" id="SSF48695">
    <property type="entry name" value="Multiheme cytochromes"/>
    <property type="match status" value="1"/>
</dbReference>
<dbReference type="EMBL" id="CP157484">
    <property type="protein sequence ID" value="XBO38505.1"/>
    <property type="molecule type" value="Genomic_DNA"/>
</dbReference>
<evidence type="ECO:0000313" key="12">
    <source>
        <dbReference type="EMBL" id="XBO38505.1"/>
    </source>
</evidence>
<dbReference type="Gene3D" id="1.10.468.10">
    <property type="entry name" value="Photosynthetic Reaction Center, subunit C, domain 2"/>
    <property type="match status" value="2"/>
</dbReference>
<evidence type="ECO:0000256" key="10">
    <source>
        <dbReference type="PIRSR" id="PIRSR000017-1"/>
    </source>
</evidence>
<dbReference type="InterPro" id="IPR003158">
    <property type="entry name" value="Photosyn_RC_cyt_c-su"/>
</dbReference>
<dbReference type="GO" id="GO:0019684">
    <property type="term" value="P:photosynthesis, light reaction"/>
    <property type="evidence" value="ECO:0007669"/>
    <property type="project" value="InterPro"/>
</dbReference>
<evidence type="ECO:0000256" key="7">
    <source>
        <dbReference type="ARBA" id="ARBA00022982"/>
    </source>
</evidence>
<name>A0AAU7JDW7_9HYPH</name>
<feature type="binding site" description="covalent" evidence="10">
    <location>
        <position position="260"/>
    </location>
    <ligand>
        <name>heme</name>
        <dbReference type="ChEBI" id="CHEBI:30413"/>
        <label>3</label>
    </ligand>
</feature>
<feature type="binding site" description="covalent" evidence="10">
    <location>
        <position position="155"/>
    </location>
    <ligand>
        <name>heme</name>
        <dbReference type="ChEBI" id="CHEBI:30413"/>
        <label>2</label>
    </ligand>
</feature>
<proteinExistence type="predicted"/>
<feature type="binding site" description="covalent" evidence="10">
    <location>
        <position position="257"/>
    </location>
    <ligand>
        <name>heme</name>
        <dbReference type="ChEBI" id="CHEBI:30413"/>
        <label>3</label>
    </ligand>
</feature>
<evidence type="ECO:0000256" key="11">
    <source>
        <dbReference type="PIRSR" id="PIRSR000017-2"/>
    </source>
</evidence>
<keyword evidence="3 9" id="KW-0813">Transport</keyword>
<keyword evidence="8 9" id="KW-0408">Iron</keyword>
<evidence type="ECO:0000256" key="8">
    <source>
        <dbReference type="ARBA" id="ARBA00023004"/>
    </source>
</evidence>
<dbReference type="GO" id="GO:0020037">
    <property type="term" value="F:heme binding"/>
    <property type="evidence" value="ECO:0007669"/>
    <property type="project" value="InterPro"/>
</dbReference>
<feature type="binding site" description="covalent" evidence="10">
    <location>
        <position position="317"/>
    </location>
    <ligand>
        <name>heme</name>
        <dbReference type="ChEBI" id="CHEBI:30413"/>
        <label>4</label>
    </ligand>
</feature>
<feature type="binding site" description="axial binding residue" evidence="11">
    <location>
        <position position="97"/>
    </location>
    <ligand>
        <name>heme</name>
        <dbReference type="ChEBI" id="CHEBI:30413"/>
        <label>1</label>
    </ligand>
    <ligandPart>
        <name>Fe</name>
        <dbReference type="ChEBI" id="CHEBI:18248"/>
    </ligandPart>
</feature>
<dbReference type="InterPro" id="IPR023119">
    <property type="entry name" value="Multihaem_cyt_PRC_cyt_su-like"/>
</dbReference>
<dbReference type="InterPro" id="IPR036280">
    <property type="entry name" value="Multihaem_cyt_sf"/>
</dbReference>
<keyword evidence="7 9" id="KW-0249">Electron transport</keyword>
<comment type="PTM">
    <text evidence="9 10">Binds 4 heme groups per subunit.</text>
</comment>
<dbReference type="GO" id="GO:0009055">
    <property type="term" value="F:electron transfer activity"/>
    <property type="evidence" value="ECO:0007669"/>
    <property type="project" value="InterPro"/>
</dbReference>
<comment type="function">
    <text evidence="1 9">The reaction center of purple bacteria contains a tightly bound cytochrome molecule which re-reduces the photo oxidized primary electron donor.</text>
</comment>
<feature type="binding site" description="covalent" evidence="10">
    <location>
        <position position="320"/>
    </location>
    <ligand>
        <name>heme</name>
        <dbReference type="ChEBI" id="CHEBI:30413"/>
        <label>4</label>
    </ligand>
</feature>
<feature type="binding site" description="axial binding residue" evidence="11">
    <location>
        <position position="133"/>
    </location>
    <ligand>
        <name>heme</name>
        <dbReference type="ChEBI" id="CHEBI:30413"/>
        <label>2</label>
    </ligand>
    <ligandPart>
        <name>Fe</name>
        <dbReference type="ChEBI" id="CHEBI:18248"/>
    </ligandPart>
</feature>
<sequence length="348" mass="37755">MRTILSLAAVVAAVLLTGAMALTAGWVRPPIRSAQLGFRGLAMEQNVAPSEQARLKAANVVPEASEQAPAGGPLATTEYQNVKVLTDLTTDQFNRVMLSITEWVAPEQGCAYCHNVENLADDGLYTKTVARRMFQMTRAINNDWKAHVAETGVTCYTCHRGNPVPRYVWYNNPGPAHANGFAADRQGQNVASKAAGMSSLPYTAIDNLLIGGSLRDTENIRVVSTTALPEGKGKTIKQTEQTYSLMMHMSEGLGVNCTFCHNSRAFSQWQQSTPQRVTAWHGIQMVRDLNAQYLDPLKPTYPPNRLGVLGDAPKANCATCHQGLNKPLYGASMIKDYPELGAGHAPTP</sequence>
<evidence type="ECO:0000256" key="4">
    <source>
        <dbReference type="ARBA" id="ARBA00022531"/>
    </source>
</evidence>
<evidence type="ECO:0000256" key="2">
    <source>
        <dbReference type="ARBA" id="ARBA00015978"/>
    </source>
</evidence>
<keyword evidence="9" id="KW-0674">Reaction center</keyword>
<feature type="binding site" description="axial binding residue" evidence="11">
    <location>
        <position position="321"/>
    </location>
    <ligand>
        <name>heme</name>
        <dbReference type="ChEBI" id="CHEBI:30413"/>
        <label>4</label>
    </ligand>
    <ligandPart>
        <name>Fe</name>
        <dbReference type="ChEBI" id="CHEBI:18248"/>
    </ligandPart>
</feature>
<feature type="binding site" description="axial binding residue" evidence="11">
    <location>
        <position position="159"/>
    </location>
    <ligand>
        <name>heme</name>
        <dbReference type="ChEBI" id="CHEBI:30413"/>
        <label>2</label>
    </ligand>
    <ligandPart>
        <name>Fe</name>
        <dbReference type="ChEBI" id="CHEBI:18248"/>
    </ligandPart>
</feature>
<keyword evidence="4 9" id="KW-0602">Photosynthesis</keyword>
<dbReference type="GO" id="GO:0030077">
    <property type="term" value="C:plasma membrane light-harvesting complex"/>
    <property type="evidence" value="ECO:0007669"/>
    <property type="project" value="InterPro"/>
</dbReference>
<keyword evidence="5 9" id="KW-0349">Heme</keyword>
<evidence type="ECO:0000256" key="5">
    <source>
        <dbReference type="ARBA" id="ARBA00022617"/>
    </source>
</evidence>
<feature type="binding site" description="covalent" evidence="10">
    <location>
        <position position="113"/>
    </location>
    <ligand>
        <name>heme</name>
        <dbReference type="ChEBI" id="CHEBI:30413"/>
        <label>1</label>
    </ligand>
</feature>
<dbReference type="NCBIfam" id="NF040706">
    <property type="entry name" value="photo_cyt_PufC"/>
    <property type="match status" value="1"/>
</dbReference>
<evidence type="ECO:0000256" key="1">
    <source>
        <dbReference type="ARBA" id="ARBA00003196"/>
    </source>
</evidence>
<dbReference type="CDD" id="cd09224">
    <property type="entry name" value="CytoC_RC"/>
    <property type="match status" value="1"/>
</dbReference>
<feature type="binding site" description="axial binding residue" evidence="11">
    <location>
        <position position="261"/>
    </location>
    <ligand>
        <name>heme</name>
        <dbReference type="ChEBI" id="CHEBI:30413"/>
        <label>3</label>
    </ligand>
    <ligandPart>
        <name>Fe</name>
        <dbReference type="ChEBI" id="CHEBI:18248"/>
    </ligandPart>
</feature>
<evidence type="ECO:0000256" key="9">
    <source>
        <dbReference type="PIRNR" id="PIRNR000017"/>
    </source>
</evidence>
<dbReference type="AlphaFoldDB" id="A0AAU7JDW7"/>
<gene>
    <name evidence="12" type="primary">pufC</name>
    <name evidence="12" type="ORF">ABEG18_22845</name>
</gene>
<keyword evidence="6 9" id="KW-0479">Metal-binding</keyword>
<organism evidence="12">
    <name type="scientific">Alsobacter sp. KACC 23698</name>
    <dbReference type="NCBI Taxonomy" id="3149229"/>
    <lineage>
        <taxon>Bacteria</taxon>
        <taxon>Pseudomonadati</taxon>
        <taxon>Pseudomonadota</taxon>
        <taxon>Alphaproteobacteria</taxon>
        <taxon>Hyphomicrobiales</taxon>
        <taxon>Alsobacteraceae</taxon>
        <taxon>Alsobacter</taxon>
    </lineage>
</organism>
<feature type="binding site" description="covalent" evidence="10">
    <location>
        <position position="158"/>
    </location>
    <ligand>
        <name>heme</name>
        <dbReference type="ChEBI" id="CHEBI:30413"/>
        <label>2</label>
    </ligand>
</feature>
<protein>
    <recommendedName>
        <fullName evidence="2 9">Photosynthetic reaction center cytochrome c subunit</fullName>
    </recommendedName>
</protein>
<dbReference type="PIRSF" id="PIRSF000017">
    <property type="entry name" value="RC_cytochrome"/>
    <property type="match status" value="1"/>
</dbReference>
<feature type="binding site" description="axial binding residue" evidence="11">
    <location>
        <position position="147"/>
    </location>
    <ligand>
        <name>heme</name>
        <dbReference type="ChEBI" id="CHEBI:30413"/>
        <label>4</label>
    </ligand>
    <ligandPart>
        <name>Fe</name>
        <dbReference type="ChEBI" id="CHEBI:18248"/>
    </ligandPart>
</feature>
<feature type="binding site" description="axial binding residue" evidence="11">
    <location>
        <position position="114"/>
    </location>
    <ligand>
        <name>heme</name>
        <dbReference type="ChEBI" id="CHEBI:30413"/>
        <label>1</label>
    </ligand>
    <ligandPart>
        <name>Fe</name>
        <dbReference type="ChEBI" id="CHEBI:18248"/>
    </ligandPart>
</feature>
<dbReference type="GO" id="GO:0005506">
    <property type="term" value="F:iron ion binding"/>
    <property type="evidence" value="ECO:0007669"/>
    <property type="project" value="InterPro"/>
</dbReference>
<feature type="binding site" description="axial binding residue" evidence="11">
    <location>
        <position position="246"/>
    </location>
    <ligand>
        <name>heme</name>
        <dbReference type="ChEBI" id="CHEBI:30413"/>
        <label>3</label>
    </ligand>
    <ligandPart>
        <name>Fe</name>
        <dbReference type="ChEBI" id="CHEBI:18248"/>
    </ligandPart>
</feature>